<evidence type="ECO:0000256" key="3">
    <source>
        <dbReference type="ARBA" id="ARBA00022884"/>
    </source>
</evidence>
<comment type="function">
    <text evidence="7">This is one of the proteins that bind and probably mediate the attachment of the 5S RNA into the large ribosomal subunit, where it forms part of the central protuberance.</text>
</comment>
<dbReference type="SUPFAM" id="SSF53137">
    <property type="entry name" value="Translational machinery components"/>
    <property type="match status" value="1"/>
</dbReference>
<organism evidence="8">
    <name type="scientific">uncultured Candidatus Melainabacteria bacterium</name>
    <dbReference type="NCBI Taxonomy" id="2682970"/>
    <lineage>
        <taxon>Bacteria</taxon>
        <taxon>Bacillati</taxon>
        <taxon>Candidatus Melainabacteria</taxon>
        <taxon>environmental samples</taxon>
    </lineage>
</organism>
<dbReference type="InterPro" id="IPR057268">
    <property type="entry name" value="Ribosomal_L18"/>
</dbReference>
<evidence type="ECO:0000256" key="7">
    <source>
        <dbReference type="HAMAP-Rule" id="MF_01337"/>
    </source>
</evidence>
<dbReference type="GO" id="GO:0003735">
    <property type="term" value="F:structural constituent of ribosome"/>
    <property type="evidence" value="ECO:0007669"/>
    <property type="project" value="InterPro"/>
</dbReference>
<keyword evidence="5 7" id="KW-0687">Ribonucleoprotein</keyword>
<dbReference type="Gene3D" id="3.30.420.100">
    <property type="match status" value="1"/>
</dbReference>
<evidence type="ECO:0000256" key="1">
    <source>
        <dbReference type="ARBA" id="ARBA00007116"/>
    </source>
</evidence>
<dbReference type="InterPro" id="IPR004389">
    <property type="entry name" value="Ribosomal_uL18_bac-type"/>
</dbReference>
<evidence type="ECO:0000256" key="4">
    <source>
        <dbReference type="ARBA" id="ARBA00022980"/>
    </source>
</evidence>
<evidence type="ECO:0000256" key="2">
    <source>
        <dbReference type="ARBA" id="ARBA00022730"/>
    </source>
</evidence>
<dbReference type="FunFam" id="3.30.420.100:FF:000001">
    <property type="entry name" value="50S ribosomal protein L18"/>
    <property type="match status" value="1"/>
</dbReference>
<evidence type="ECO:0000313" key="8">
    <source>
        <dbReference type="EMBL" id="QGT49634.1"/>
    </source>
</evidence>
<dbReference type="PANTHER" id="PTHR12899:SF3">
    <property type="entry name" value="LARGE RIBOSOMAL SUBUNIT PROTEIN UL18M"/>
    <property type="match status" value="1"/>
</dbReference>
<proteinExistence type="inferred from homology"/>
<protein>
    <recommendedName>
        <fullName evidence="6 7">Large ribosomal subunit protein uL18</fullName>
    </recommendedName>
</protein>
<accession>A0A650EL29</accession>
<dbReference type="NCBIfam" id="TIGR00060">
    <property type="entry name" value="L18_bact"/>
    <property type="match status" value="1"/>
</dbReference>
<dbReference type="GO" id="GO:0006412">
    <property type="term" value="P:translation"/>
    <property type="evidence" value="ECO:0007669"/>
    <property type="project" value="UniProtKB-UniRule"/>
</dbReference>
<dbReference type="Pfam" id="PF00861">
    <property type="entry name" value="Ribosomal_L18p"/>
    <property type="match status" value="1"/>
</dbReference>
<comment type="subunit">
    <text evidence="7">Part of the 50S ribosomal subunit; part of the 5S rRNA/L5/L18/L25 subcomplex. Contacts the 5S and 23S rRNAs.</text>
</comment>
<gene>
    <name evidence="7 8" type="primary">rplR</name>
    <name evidence="8" type="ORF">Melaina855_0210</name>
</gene>
<dbReference type="EMBL" id="MN577570">
    <property type="protein sequence ID" value="QGT49634.1"/>
    <property type="molecule type" value="Genomic_DNA"/>
</dbReference>
<comment type="similarity">
    <text evidence="1 7">Belongs to the universal ribosomal protein uL18 family.</text>
</comment>
<keyword evidence="3 7" id="KW-0694">RNA-binding</keyword>
<dbReference type="CDD" id="cd00432">
    <property type="entry name" value="Ribosomal_L18_L5e"/>
    <property type="match status" value="1"/>
</dbReference>
<dbReference type="GO" id="GO:0008097">
    <property type="term" value="F:5S rRNA binding"/>
    <property type="evidence" value="ECO:0007669"/>
    <property type="project" value="TreeGrafter"/>
</dbReference>
<reference evidence="8" key="1">
    <citation type="journal article" date="2020" name="J. ISSAAS">
        <title>Lactobacilli and other gastrointestinal microbiota of Peromyscus leucopus, reservoir host for agents of Lyme disease and other zoonoses in North America.</title>
        <authorList>
            <person name="Milovic A."/>
            <person name="Bassam K."/>
            <person name="Shao H."/>
            <person name="Chatzistamou I."/>
            <person name="Tufts D.M."/>
            <person name="Diuk-Wasser M."/>
            <person name="Barbour A.G."/>
        </authorList>
    </citation>
    <scope>NUCLEOTIDE SEQUENCE</scope>
    <source>
        <strain evidence="8">LL20</strain>
    </source>
</reference>
<keyword evidence="4 7" id="KW-0689">Ribosomal protein</keyword>
<evidence type="ECO:0000256" key="5">
    <source>
        <dbReference type="ARBA" id="ARBA00023274"/>
    </source>
</evidence>
<dbReference type="AlphaFoldDB" id="A0A650EL29"/>
<keyword evidence="2 7" id="KW-0699">rRNA-binding</keyword>
<dbReference type="PANTHER" id="PTHR12899">
    <property type="entry name" value="39S RIBOSOMAL PROTEIN L18, MITOCHONDRIAL"/>
    <property type="match status" value="1"/>
</dbReference>
<name>A0A650EL29_9BACT</name>
<dbReference type="HAMAP" id="MF_01337_B">
    <property type="entry name" value="Ribosomal_uL18_B"/>
    <property type="match status" value="1"/>
</dbReference>
<dbReference type="InterPro" id="IPR005484">
    <property type="entry name" value="Ribosomal_uL18_bac/plant/anim"/>
</dbReference>
<dbReference type="GO" id="GO:0022625">
    <property type="term" value="C:cytosolic large ribosomal subunit"/>
    <property type="evidence" value="ECO:0007669"/>
    <property type="project" value="TreeGrafter"/>
</dbReference>
<sequence length="122" mass="13264">MIKQQARKPLVQKRHRSIRVKLSGTAEFPRLAVYRSTKHIYAQLIDDVNHVTLAAASSNDKDLKEKLAHGGNIAAAKVVGEAIAQKAKKAGIECVVFDRGGFLYHGRVAALADAAREAGLMF</sequence>
<evidence type="ECO:0000256" key="6">
    <source>
        <dbReference type="ARBA" id="ARBA00035197"/>
    </source>
</evidence>